<dbReference type="EMBL" id="CM047583">
    <property type="protein sequence ID" value="KAI9914047.1"/>
    <property type="molecule type" value="Genomic_DNA"/>
</dbReference>
<name>A0ACC0W5P1_9STRA</name>
<gene>
    <name evidence="1" type="ORF">PsorP6_006421</name>
</gene>
<keyword evidence="2" id="KW-1185">Reference proteome</keyword>
<reference evidence="1 2" key="1">
    <citation type="journal article" date="2022" name="bioRxiv">
        <title>The genome of the oomycete Peronosclerospora sorghi, a cosmopolitan pathogen of maize and sorghum, is inflated with dispersed pseudogenes.</title>
        <authorList>
            <person name="Fletcher K."/>
            <person name="Martin F."/>
            <person name="Isakeit T."/>
            <person name="Cavanaugh K."/>
            <person name="Magill C."/>
            <person name="Michelmore R."/>
        </authorList>
    </citation>
    <scope>NUCLEOTIDE SEQUENCE [LARGE SCALE GENOMIC DNA]</scope>
    <source>
        <strain evidence="1">P6</strain>
    </source>
</reference>
<comment type="caution">
    <text evidence="1">The sequence shown here is derived from an EMBL/GenBank/DDBJ whole genome shotgun (WGS) entry which is preliminary data.</text>
</comment>
<sequence length="122" mass="13879">MEEDEESVDGMPFVMREDGRDDALVCPSYYNEILLLPRILERLDRKTHAHVDAATFFLVTPIEHDSPCNVHIRLLGLIEFQNRVLDRGARTIIRDSDARVVRALSILAHCLVEPSQDVPRGS</sequence>
<protein>
    <submittedName>
        <fullName evidence="1">Uncharacterized protein</fullName>
    </submittedName>
</protein>
<dbReference type="Proteomes" id="UP001163321">
    <property type="component" value="Chromosome 4"/>
</dbReference>
<evidence type="ECO:0000313" key="2">
    <source>
        <dbReference type="Proteomes" id="UP001163321"/>
    </source>
</evidence>
<evidence type="ECO:0000313" key="1">
    <source>
        <dbReference type="EMBL" id="KAI9914047.1"/>
    </source>
</evidence>
<accession>A0ACC0W5P1</accession>
<organism evidence="1 2">
    <name type="scientific">Peronosclerospora sorghi</name>
    <dbReference type="NCBI Taxonomy" id="230839"/>
    <lineage>
        <taxon>Eukaryota</taxon>
        <taxon>Sar</taxon>
        <taxon>Stramenopiles</taxon>
        <taxon>Oomycota</taxon>
        <taxon>Peronosporomycetes</taxon>
        <taxon>Peronosporales</taxon>
        <taxon>Peronosporaceae</taxon>
        <taxon>Peronosclerospora</taxon>
    </lineage>
</organism>
<proteinExistence type="predicted"/>